<comment type="caution">
    <text evidence="2">The sequence shown here is derived from an EMBL/GenBank/DDBJ whole genome shotgun (WGS) entry which is preliminary data.</text>
</comment>
<reference evidence="2" key="1">
    <citation type="submission" date="2023-11" db="EMBL/GenBank/DDBJ databases">
        <title>Genome assemblies of two species of porcelain crab, Petrolisthes cinctipes and Petrolisthes manimaculis (Anomura: Porcellanidae).</title>
        <authorList>
            <person name="Angst P."/>
        </authorList>
    </citation>
    <scope>NUCLEOTIDE SEQUENCE</scope>
    <source>
        <strain evidence="2">PB745_02</strain>
        <tissue evidence="2">Gill</tissue>
    </source>
</reference>
<name>A0AAE1U474_9EUCA</name>
<proteinExistence type="predicted"/>
<accession>A0AAE1U474</accession>
<dbReference type="Proteomes" id="UP001292094">
    <property type="component" value="Unassembled WGS sequence"/>
</dbReference>
<dbReference type="AlphaFoldDB" id="A0AAE1U474"/>
<organism evidence="2 3">
    <name type="scientific">Petrolisthes manimaculis</name>
    <dbReference type="NCBI Taxonomy" id="1843537"/>
    <lineage>
        <taxon>Eukaryota</taxon>
        <taxon>Metazoa</taxon>
        <taxon>Ecdysozoa</taxon>
        <taxon>Arthropoda</taxon>
        <taxon>Crustacea</taxon>
        <taxon>Multicrustacea</taxon>
        <taxon>Malacostraca</taxon>
        <taxon>Eumalacostraca</taxon>
        <taxon>Eucarida</taxon>
        <taxon>Decapoda</taxon>
        <taxon>Pleocyemata</taxon>
        <taxon>Anomura</taxon>
        <taxon>Galatheoidea</taxon>
        <taxon>Porcellanidae</taxon>
        <taxon>Petrolisthes</taxon>
    </lineage>
</organism>
<dbReference type="EMBL" id="JAWZYT010001785">
    <property type="protein sequence ID" value="KAK4309182.1"/>
    <property type="molecule type" value="Genomic_DNA"/>
</dbReference>
<protein>
    <submittedName>
        <fullName evidence="2">Uncharacterized protein</fullName>
    </submittedName>
</protein>
<evidence type="ECO:0000256" key="1">
    <source>
        <dbReference type="SAM" id="MobiDB-lite"/>
    </source>
</evidence>
<sequence length="105" mass="11456">MESCSFLTGDSDVSIPHFANTGGRSGWDNWRCWLAWGDGEGGGVDMDKHARNTSDGLEGNATHRFSREPSRQSPRATALESQVTLAHFRLTVGSLLIRPMTPAHS</sequence>
<keyword evidence="3" id="KW-1185">Reference proteome</keyword>
<feature type="region of interest" description="Disordered" evidence="1">
    <location>
        <begin position="45"/>
        <end position="79"/>
    </location>
</feature>
<gene>
    <name evidence="2" type="ORF">Pmani_019167</name>
</gene>
<evidence type="ECO:0000313" key="3">
    <source>
        <dbReference type="Proteomes" id="UP001292094"/>
    </source>
</evidence>
<evidence type="ECO:0000313" key="2">
    <source>
        <dbReference type="EMBL" id="KAK4309182.1"/>
    </source>
</evidence>